<gene>
    <name evidence="2" type="ORF">NDU88_006195</name>
</gene>
<protein>
    <submittedName>
        <fullName evidence="2">Uncharacterized protein</fullName>
    </submittedName>
</protein>
<dbReference type="EMBL" id="JANPWB010000015">
    <property type="protein sequence ID" value="KAJ1093086.1"/>
    <property type="molecule type" value="Genomic_DNA"/>
</dbReference>
<name>A0AAV7LNN1_PLEWA</name>
<dbReference type="Proteomes" id="UP001066276">
    <property type="component" value="Chromosome 11"/>
</dbReference>
<feature type="region of interest" description="Disordered" evidence="1">
    <location>
        <begin position="1"/>
        <end position="127"/>
    </location>
</feature>
<dbReference type="AlphaFoldDB" id="A0AAV7LNN1"/>
<reference evidence="2" key="1">
    <citation type="journal article" date="2022" name="bioRxiv">
        <title>Sequencing and chromosome-scale assembly of the giantPleurodeles waltlgenome.</title>
        <authorList>
            <person name="Brown T."/>
            <person name="Elewa A."/>
            <person name="Iarovenko S."/>
            <person name="Subramanian E."/>
            <person name="Araus A.J."/>
            <person name="Petzold A."/>
            <person name="Susuki M."/>
            <person name="Suzuki K.-i.T."/>
            <person name="Hayashi T."/>
            <person name="Toyoda A."/>
            <person name="Oliveira C."/>
            <person name="Osipova E."/>
            <person name="Leigh N.D."/>
            <person name="Simon A."/>
            <person name="Yun M.H."/>
        </authorList>
    </citation>
    <scope>NUCLEOTIDE SEQUENCE</scope>
    <source>
        <strain evidence="2">20211129_DDA</strain>
        <tissue evidence="2">Liver</tissue>
    </source>
</reference>
<comment type="caution">
    <text evidence="2">The sequence shown here is derived from an EMBL/GenBank/DDBJ whole genome shotgun (WGS) entry which is preliminary data.</text>
</comment>
<evidence type="ECO:0000313" key="2">
    <source>
        <dbReference type="EMBL" id="KAJ1093086.1"/>
    </source>
</evidence>
<sequence length="127" mass="14340">MSEKRCSRGRANSVSGCLDERGAGVGNVNPDFRALEDMKRDNGKNEEEDNADEGRCETERETEEQLQKQLQTTAEDPDRGRDTGNWRTQEPTKETTELRHVPGGAWLSKPRIFASQAESCKRDKGRN</sequence>
<proteinExistence type="predicted"/>
<evidence type="ECO:0000256" key="1">
    <source>
        <dbReference type="SAM" id="MobiDB-lite"/>
    </source>
</evidence>
<keyword evidence="3" id="KW-1185">Reference proteome</keyword>
<feature type="compositionally biased region" description="Basic and acidic residues" evidence="1">
    <location>
        <begin position="33"/>
        <end position="45"/>
    </location>
</feature>
<organism evidence="2 3">
    <name type="scientific">Pleurodeles waltl</name>
    <name type="common">Iberian ribbed newt</name>
    <dbReference type="NCBI Taxonomy" id="8319"/>
    <lineage>
        <taxon>Eukaryota</taxon>
        <taxon>Metazoa</taxon>
        <taxon>Chordata</taxon>
        <taxon>Craniata</taxon>
        <taxon>Vertebrata</taxon>
        <taxon>Euteleostomi</taxon>
        <taxon>Amphibia</taxon>
        <taxon>Batrachia</taxon>
        <taxon>Caudata</taxon>
        <taxon>Salamandroidea</taxon>
        <taxon>Salamandridae</taxon>
        <taxon>Pleurodelinae</taxon>
        <taxon>Pleurodeles</taxon>
    </lineage>
</organism>
<evidence type="ECO:0000313" key="3">
    <source>
        <dbReference type="Proteomes" id="UP001066276"/>
    </source>
</evidence>
<feature type="compositionally biased region" description="Basic and acidic residues" evidence="1">
    <location>
        <begin position="52"/>
        <end position="66"/>
    </location>
</feature>
<accession>A0AAV7LNN1</accession>
<feature type="compositionally biased region" description="Basic and acidic residues" evidence="1">
    <location>
        <begin position="76"/>
        <end position="100"/>
    </location>
</feature>